<keyword evidence="2" id="KW-0813">Transport</keyword>
<dbReference type="Gene3D" id="3.90.76.10">
    <property type="entry name" value="Dipeptide-binding Protein, Domain 1"/>
    <property type="match status" value="1"/>
</dbReference>
<dbReference type="Proteomes" id="UP000741863">
    <property type="component" value="Unassembled WGS sequence"/>
</dbReference>
<dbReference type="PANTHER" id="PTHR30290:SF9">
    <property type="entry name" value="OLIGOPEPTIDE-BINDING PROTEIN APPA"/>
    <property type="match status" value="1"/>
</dbReference>
<gene>
    <name evidence="5" type="ORF">JOD17_001349</name>
</gene>
<dbReference type="SUPFAM" id="SSF53850">
    <property type="entry name" value="Periplasmic binding protein-like II"/>
    <property type="match status" value="1"/>
</dbReference>
<dbReference type="RefSeq" id="WP_204696384.1">
    <property type="nucleotide sequence ID" value="NZ_JAFBEC010000003.1"/>
</dbReference>
<dbReference type="InterPro" id="IPR030678">
    <property type="entry name" value="Peptide/Ni-bd"/>
</dbReference>
<keyword evidence="6" id="KW-1185">Reference proteome</keyword>
<dbReference type="PANTHER" id="PTHR30290">
    <property type="entry name" value="PERIPLASMIC BINDING COMPONENT OF ABC TRANSPORTER"/>
    <property type="match status" value="1"/>
</dbReference>
<evidence type="ECO:0000313" key="5">
    <source>
        <dbReference type="EMBL" id="MBM7632256.1"/>
    </source>
</evidence>
<dbReference type="CDD" id="cd08499">
    <property type="entry name" value="PBP2_Ylib_like"/>
    <property type="match status" value="1"/>
</dbReference>
<dbReference type="PROSITE" id="PS51257">
    <property type="entry name" value="PROKAR_LIPOPROTEIN"/>
    <property type="match status" value="1"/>
</dbReference>
<feature type="domain" description="Solute-binding protein family 5" evidence="4">
    <location>
        <begin position="84"/>
        <end position="439"/>
    </location>
</feature>
<sequence length="525" mass="57700">MRTLWKVGALISVIGLIGACSDDVENQDDASSSTTTEESGEDLIFAMSSDAVDLSPHGSNDTASTQVRSQIYESLTIMDENMDVQPHLAQSFEQIDEHTWSFELREGVTFHDGEALTAEAVKRSLERVIDPDVASPRAFLFDMIESIEVESDDEVTITTSYPFAPLPAHLAHNGGSIISPKALDAVENEEFNLDTETAGTGPFTLTHWYQGNEAVLTRNADYWGDDVSIETVTFKVVPEELTRIGMVANGEAHVADTISPLNTNQVESTDGVELVSGPSLGMTYLGFNNQHETFADADVRRAISMAIDKEVLLEGILQGNGKLATAPISDLIFGYDEELEGIDYNPDAAAALLQDIGQTDLQFTLWVGDADEVTQQMAVIIQDQLSEVGVHVEIESLEWGTLLDGTANGSHEAMIMSWTAVSGDSDNGLYNPFHSDNWGGSGNRTYYENDEVDELLFHARQETDVNTREQMYHDAQAIIVEEAPMVYLAHQDNIYAKAENVEGLIKMPDNLYRLFVTTLTDDESY</sequence>
<protein>
    <submittedName>
        <fullName evidence="5">Peptide/nickel transport system substrate-binding protein</fullName>
    </submittedName>
</protein>
<comment type="caution">
    <text evidence="5">The sequence shown here is derived from an EMBL/GenBank/DDBJ whole genome shotgun (WGS) entry which is preliminary data.</text>
</comment>
<dbReference type="Gene3D" id="3.10.105.10">
    <property type="entry name" value="Dipeptide-binding Protein, Domain 3"/>
    <property type="match status" value="1"/>
</dbReference>
<accession>A0ABS2PB85</accession>
<dbReference type="Gene3D" id="3.40.190.10">
    <property type="entry name" value="Periplasmic binding protein-like II"/>
    <property type="match status" value="1"/>
</dbReference>
<dbReference type="EMBL" id="JAFBEC010000003">
    <property type="protein sequence ID" value="MBM7632256.1"/>
    <property type="molecule type" value="Genomic_DNA"/>
</dbReference>
<dbReference type="PIRSF" id="PIRSF002741">
    <property type="entry name" value="MppA"/>
    <property type="match status" value="1"/>
</dbReference>
<dbReference type="Pfam" id="PF00496">
    <property type="entry name" value="SBP_bac_5"/>
    <property type="match status" value="1"/>
</dbReference>
<evidence type="ECO:0000256" key="1">
    <source>
        <dbReference type="ARBA" id="ARBA00005695"/>
    </source>
</evidence>
<evidence type="ECO:0000259" key="4">
    <source>
        <dbReference type="Pfam" id="PF00496"/>
    </source>
</evidence>
<keyword evidence="3" id="KW-0732">Signal</keyword>
<comment type="similarity">
    <text evidence="1">Belongs to the bacterial solute-binding protein 5 family.</text>
</comment>
<evidence type="ECO:0000256" key="2">
    <source>
        <dbReference type="ARBA" id="ARBA00022448"/>
    </source>
</evidence>
<evidence type="ECO:0000313" key="6">
    <source>
        <dbReference type="Proteomes" id="UP000741863"/>
    </source>
</evidence>
<organism evidence="5 6">
    <name type="scientific">Geomicrobium sediminis</name>
    <dbReference type="NCBI Taxonomy" id="1347788"/>
    <lineage>
        <taxon>Bacteria</taxon>
        <taxon>Bacillati</taxon>
        <taxon>Bacillota</taxon>
        <taxon>Bacilli</taxon>
        <taxon>Bacillales</taxon>
        <taxon>Geomicrobium</taxon>
    </lineage>
</organism>
<evidence type="ECO:0000256" key="3">
    <source>
        <dbReference type="ARBA" id="ARBA00022729"/>
    </source>
</evidence>
<reference evidence="5 6" key="1">
    <citation type="submission" date="2021-01" db="EMBL/GenBank/DDBJ databases">
        <title>Genomic Encyclopedia of Type Strains, Phase IV (KMG-IV): sequencing the most valuable type-strain genomes for metagenomic binning, comparative biology and taxonomic classification.</title>
        <authorList>
            <person name="Goeker M."/>
        </authorList>
    </citation>
    <scope>NUCLEOTIDE SEQUENCE [LARGE SCALE GENOMIC DNA]</scope>
    <source>
        <strain evidence="5 6">DSM 25540</strain>
    </source>
</reference>
<name>A0ABS2PB85_9BACL</name>
<dbReference type="InterPro" id="IPR000914">
    <property type="entry name" value="SBP_5_dom"/>
</dbReference>
<dbReference type="InterPro" id="IPR039424">
    <property type="entry name" value="SBP_5"/>
</dbReference>
<proteinExistence type="inferred from homology"/>